<sequence length="143" mass="16146">MEGSRLPLPSLLGLFGALLMLSLELLLGMPEDLSNVPVTNPGVRKALAFAVEQYNQDREDSANYFKQLRVLKAQSQVDKRDEYHLKVELMKTECKKNANKTKTYKKIQKCKPLQGNQERPTCYFKVIPGSPPNEMNLAISTCT</sequence>
<gene>
    <name evidence="10" type="primary">LOC117671336</name>
</gene>
<keyword evidence="3" id="KW-0964">Secreted</keyword>
<dbReference type="SUPFAM" id="SSF54403">
    <property type="entry name" value="Cystatin/monellin"/>
    <property type="match status" value="1"/>
</dbReference>
<feature type="domain" description="Cystatin" evidence="8">
    <location>
        <begin position="28"/>
        <end position="143"/>
    </location>
</feature>
<feature type="chain" id="PRO_5045587597" evidence="7">
    <location>
        <begin position="29"/>
        <end position="143"/>
    </location>
</feature>
<evidence type="ECO:0000259" key="8">
    <source>
        <dbReference type="SMART" id="SM00043"/>
    </source>
</evidence>
<dbReference type="RefSeq" id="XP_060538612.1">
    <property type="nucleotide sequence ID" value="XM_060682629.1"/>
</dbReference>
<comment type="similarity">
    <text evidence="2">Belongs to the cystatin family.</text>
</comment>
<keyword evidence="4" id="KW-0646">Protease inhibitor</keyword>
<proteinExistence type="inferred from homology"/>
<keyword evidence="5" id="KW-0789">Thiol protease inhibitor</keyword>
<accession>A0ABM3YR67</accession>
<evidence type="ECO:0000256" key="5">
    <source>
        <dbReference type="ARBA" id="ARBA00022704"/>
    </source>
</evidence>
<evidence type="ECO:0000256" key="2">
    <source>
        <dbReference type="ARBA" id="ARBA00009403"/>
    </source>
</evidence>
<dbReference type="InterPro" id="IPR000010">
    <property type="entry name" value="Cystatin_dom"/>
</dbReference>
<keyword evidence="6" id="KW-1015">Disulfide bond</keyword>
<dbReference type="Proteomes" id="UP001652622">
    <property type="component" value="Unplaced"/>
</dbReference>
<protein>
    <submittedName>
        <fullName evidence="10">Cystatin-like</fullName>
    </submittedName>
</protein>
<dbReference type="Pfam" id="PF00031">
    <property type="entry name" value="Cystatin"/>
    <property type="match status" value="1"/>
</dbReference>
<dbReference type="Gene3D" id="3.10.450.10">
    <property type="match status" value="1"/>
</dbReference>
<evidence type="ECO:0000256" key="3">
    <source>
        <dbReference type="ARBA" id="ARBA00022525"/>
    </source>
</evidence>
<dbReference type="SMART" id="SM00043">
    <property type="entry name" value="CY"/>
    <property type="match status" value="1"/>
</dbReference>
<comment type="subcellular location">
    <subcellularLocation>
        <location evidence="1">Secreted</location>
    </subcellularLocation>
</comment>
<dbReference type="PANTHER" id="PTHR47033">
    <property type="entry name" value="CYSTATIN-M"/>
    <property type="match status" value="1"/>
</dbReference>
<dbReference type="PANTHER" id="PTHR47033:SF1">
    <property type="entry name" value="CYSTATIN-M"/>
    <property type="match status" value="1"/>
</dbReference>
<evidence type="ECO:0000256" key="1">
    <source>
        <dbReference type="ARBA" id="ARBA00004613"/>
    </source>
</evidence>
<dbReference type="CDD" id="cd00042">
    <property type="entry name" value="CY"/>
    <property type="match status" value="1"/>
</dbReference>
<evidence type="ECO:0000256" key="6">
    <source>
        <dbReference type="ARBA" id="ARBA00023157"/>
    </source>
</evidence>
<reference evidence="10" key="1">
    <citation type="submission" date="2025-08" db="UniProtKB">
        <authorList>
            <consortium name="RefSeq"/>
        </authorList>
    </citation>
    <scope>IDENTIFICATION</scope>
    <source>
        <tissue evidence="10">Blood</tissue>
    </source>
</reference>
<evidence type="ECO:0000313" key="10">
    <source>
        <dbReference type="RefSeq" id="XP_060538612.1"/>
    </source>
</evidence>
<evidence type="ECO:0000256" key="4">
    <source>
        <dbReference type="ARBA" id="ARBA00022690"/>
    </source>
</evidence>
<dbReference type="GeneID" id="117671336"/>
<organism evidence="9 10">
    <name type="scientific">Pantherophis guttatus</name>
    <name type="common">Corn snake</name>
    <name type="synonym">Elaphe guttata</name>
    <dbReference type="NCBI Taxonomy" id="94885"/>
    <lineage>
        <taxon>Eukaryota</taxon>
        <taxon>Metazoa</taxon>
        <taxon>Chordata</taxon>
        <taxon>Craniata</taxon>
        <taxon>Vertebrata</taxon>
        <taxon>Euteleostomi</taxon>
        <taxon>Lepidosauria</taxon>
        <taxon>Squamata</taxon>
        <taxon>Bifurcata</taxon>
        <taxon>Unidentata</taxon>
        <taxon>Episquamata</taxon>
        <taxon>Toxicofera</taxon>
        <taxon>Serpentes</taxon>
        <taxon>Colubroidea</taxon>
        <taxon>Colubridae</taxon>
        <taxon>Colubrinae</taxon>
        <taxon>Pantherophis</taxon>
    </lineage>
</organism>
<keyword evidence="7" id="KW-0732">Signal</keyword>
<feature type="signal peptide" evidence="7">
    <location>
        <begin position="1"/>
        <end position="28"/>
    </location>
</feature>
<name>A0ABM3YR67_PANGU</name>
<dbReference type="InterPro" id="IPR046350">
    <property type="entry name" value="Cystatin_sf"/>
</dbReference>
<evidence type="ECO:0000256" key="7">
    <source>
        <dbReference type="SAM" id="SignalP"/>
    </source>
</evidence>
<evidence type="ECO:0000313" key="9">
    <source>
        <dbReference type="Proteomes" id="UP001652622"/>
    </source>
</evidence>
<keyword evidence="9" id="KW-1185">Reference proteome</keyword>